<organism evidence="2 3">
    <name type="scientific">Paenibacillus athensensis</name>
    <dbReference type="NCBI Taxonomy" id="1967502"/>
    <lineage>
        <taxon>Bacteria</taxon>
        <taxon>Bacillati</taxon>
        <taxon>Bacillota</taxon>
        <taxon>Bacilli</taxon>
        <taxon>Bacillales</taxon>
        <taxon>Paenibacillaceae</taxon>
        <taxon>Paenibacillus</taxon>
    </lineage>
</organism>
<protein>
    <submittedName>
        <fullName evidence="2">Cell division protein DivIVA</fullName>
    </submittedName>
</protein>
<feature type="coiled-coil region" evidence="1">
    <location>
        <begin position="18"/>
        <end position="45"/>
    </location>
</feature>
<dbReference type="Pfam" id="PF09969">
    <property type="entry name" value="DUF2203"/>
    <property type="match status" value="1"/>
</dbReference>
<comment type="caution">
    <text evidence="2">The sequence shown here is derived from an EMBL/GenBank/DDBJ whole genome shotgun (WGS) entry which is preliminary data.</text>
</comment>
<dbReference type="InterPro" id="IPR018699">
    <property type="entry name" value="DUF2203"/>
</dbReference>
<name>A0A4Y8PYM0_9BACL</name>
<keyword evidence="2" id="KW-0132">Cell division</keyword>
<dbReference type="EMBL" id="MYFO01000021">
    <property type="protein sequence ID" value="TFE86059.1"/>
    <property type="molecule type" value="Genomic_DNA"/>
</dbReference>
<accession>A0A4Y8PYM0</accession>
<evidence type="ECO:0000256" key="1">
    <source>
        <dbReference type="SAM" id="Coils"/>
    </source>
</evidence>
<dbReference type="AlphaFoldDB" id="A0A4Y8PYM0"/>
<dbReference type="OrthoDB" id="9802910at2"/>
<dbReference type="PIRSF" id="PIRSF016498">
    <property type="entry name" value="UCP016498"/>
    <property type="match status" value="1"/>
</dbReference>
<evidence type="ECO:0000313" key="2">
    <source>
        <dbReference type="EMBL" id="TFE86059.1"/>
    </source>
</evidence>
<gene>
    <name evidence="2" type="ORF">B5M42_15660</name>
</gene>
<dbReference type="RefSeq" id="WP_134754477.1">
    <property type="nucleotide sequence ID" value="NZ_MYFO02000005.1"/>
</dbReference>
<keyword evidence="3" id="KW-1185">Reference proteome</keyword>
<proteinExistence type="predicted"/>
<keyword evidence="1" id="KW-0175">Coiled coil</keyword>
<evidence type="ECO:0000313" key="3">
    <source>
        <dbReference type="Proteomes" id="UP000298246"/>
    </source>
</evidence>
<keyword evidence="2" id="KW-0131">Cell cycle</keyword>
<sequence length="134" mass="15594">MSAKYFTLEEANGLLPSIDRELRALQELKRRFEESYLELRRQKERRGQSGGSSEADPFFMMEAELEFIQIEARGHIQSIHGQGIELKDIDIGLVDFPALLDGQEVLLCWRQGEDRIRYYHNRHDGFAGRKPLVD</sequence>
<dbReference type="Proteomes" id="UP000298246">
    <property type="component" value="Unassembled WGS sequence"/>
</dbReference>
<dbReference type="GO" id="GO:0051301">
    <property type="term" value="P:cell division"/>
    <property type="evidence" value="ECO:0007669"/>
    <property type="project" value="UniProtKB-KW"/>
</dbReference>
<reference evidence="2 3" key="1">
    <citation type="submission" date="2017-03" db="EMBL/GenBank/DDBJ databases">
        <title>Isolation of Levoglucosan Utilizing Bacteria.</title>
        <authorList>
            <person name="Arya A.S."/>
        </authorList>
    </citation>
    <scope>NUCLEOTIDE SEQUENCE [LARGE SCALE GENOMIC DNA]</scope>
    <source>
        <strain evidence="2 3">MEC069</strain>
    </source>
</reference>